<reference evidence="2" key="1">
    <citation type="journal article" date="2023" name="Insect Mol. Biol.">
        <title>Genome sequencing provides insights into the evolution of gene families encoding plant cell wall-degrading enzymes in longhorned beetles.</title>
        <authorList>
            <person name="Shin N.R."/>
            <person name="Okamura Y."/>
            <person name="Kirsch R."/>
            <person name="Pauchet Y."/>
        </authorList>
    </citation>
    <scope>NUCLEOTIDE SEQUENCE</scope>
    <source>
        <strain evidence="2">RBIC_L_NR</strain>
    </source>
</reference>
<dbReference type="EMBL" id="JANEYF010001717">
    <property type="protein sequence ID" value="KAJ8958763.1"/>
    <property type="molecule type" value="Genomic_DNA"/>
</dbReference>
<proteinExistence type="predicted"/>
<evidence type="ECO:0000313" key="2">
    <source>
        <dbReference type="EMBL" id="KAJ8958763.1"/>
    </source>
</evidence>
<dbReference type="Proteomes" id="UP001162156">
    <property type="component" value="Unassembled WGS sequence"/>
</dbReference>
<gene>
    <name evidence="2" type="ORF">NQ314_006379</name>
</gene>
<protein>
    <submittedName>
        <fullName evidence="2">Uncharacterized protein</fullName>
    </submittedName>
</protein>
<sequence>MKGEPQESYGPPRPSYGPPQPSYGSPNIAYGSPNTAYGAPSHGYYQLPYSDWYSNEATRNAIVKKVNDIIGYDNVF</sequence>
<organism evidence="2 3">
    <name type="scientific">Rhamnusium bicolor</name>
    <dbReference type="NCBI Taxonomy" id="1586634"/>
    <lineage>
        <taxon>Eukaryota</taxon>
        <taxon>Metazoa</taxon>
        <taxon>Ecdysozoa</taxon>
        <taxon>Arthropoda</taxon>
        <taxon>Hexapoda</taxon>
        <taxon>Insecta</taxon>
        <taxon>Pterygota</taxon>
        <taxon>Neoptera</taxon>
        <taxon>Endopterygota</taxon>
        <taxon>Coleoptera</taxon>
        <taxon>Polyphaga</taxon>
        <taxon>Cucujiformia</taxon>
        <taxon>Chrysomeloidea</taxon>
        <taxon>Cerambycidae</taxon>
        <taxon>Lepturinae</taxon>
        <taxon>Rhagiini</taxon>
        <taxon>Rhamnusium</taxon>
    </lineage>
</organism>
<evidence type="ECO:0000313" key="3">
    <source>
        <dbReference type="Proteomes" id="UP001162156"/>
    </source>
</evidence>
<accession>A0AAV8Z6E5</accession>
<comment type="caution">
    <text evidence="2">The sequence shown here is derived from an EMBL/GenBank/DDBJ whole genome shotgun (WGS) entry which is preliminary data.</text>
</comment>
<feature type="compositionally biased region" description="Pro residues" evidence="1">
    <location>
        <begin position="11"/>
        <end position="21"/>
    </location>
</feature>
<keyword evidence="3" id="KW-1185">Reference proteome</keyword>
<feature type="region of interest" description="Disordered" evidence="1">
    <location>
        <begin position="1"/>
        <end position="32"/>
    </location>
</feature>
<evidence type="ECO:0000256" key="1">
    <source>
        <dbReference type="SAM" id="MobiDB-lite"/>
    </source>
</evidence>
<dbReference type="AlphaFoldDB" id="A0AAV8Z6E5"/>
<name>A0AAV8Z6E5_9CUCU</name>